<keyword evidence="10" id="KW-0325">Glycoprotein</keyword>
<dbReference type="Proteomes" id="UP000113346">
    <property type="component" value="Segment"/>
</dbReference>
<evidence type="ECO:0000256" key="1">
    <source>
        <dbReference type="ARBA" id="ARBA00004482"/>
    </source>
</evidence>
<evidence type="ECO:0000313" key="16">
    <source>
        <dbReference type="Proteomes" id="UP000113346"/>
    </source>
</evidence>
<reference evidence="15" key="1">
    <citation type="submission" date="2011-12" db="EMBL/GenBank/DDBJ databases">
        <title>Comparative genomics of primate cytomegaloviruses.</title>
        <authorList>
            <person name="Davison A.J."/>
            <person name="Holton M."/>
            <person name="Dolan A."/>
            <person name="Dargan D.J."/>
            <person name="Gatherer D."/>
            <person name="Hayward G.S."/>
        </authorList>
    </citation>
    <scope>NUCLEOTIDE SEQUENCE [LARGE SCALE GENOMIC DNA]</scope>
    <source>
        <strain evidence="15">Colburn</strain>
    </source>
</reference>
<dbReference type="EMBL" id="FJ483969">
    <property type="protein sequence ID" value="AEV80684.1"/>
    <property type="molecule type" value="Genomic_DNA"/>
</dbReference>
<dbReference type="InterPro" id="IPR014756">
    <property type="entry name" value="Ig_E-set"/>
</dbReference>
<accession>G8XU44</accession>
<keyword evidence="11" id="KW-1038">Host endoplasmic reticulum</keyword>
<evidence type="ECO:0000256" key="13">
    <source>
        <dbReference type="ARBA" id="ARBA00023319"/>
    </source>
</evidence>
<evidence type="ECO:0000256" key="10">
    <source>
        <dbReference type="ARBA" id="ARBA00023180"/>
    </source>
</evidence>
<keyword evidence="5 14" id="KW-0812">Transmembrane</keyword>
<keyword evidence="12" id="KW-0899">Viral immunoevasion</keyword>
<keyword evidence="13" id="KW-0393">Immunoglobulin domain</keyword>
<evidence type="ECO:0000256" key="6">
    <source>
        <dbReference type="ARBA" id="ARBA00022729"/>
    </source>
</evidence>
<keyword evidence="4" id="KW-0945">Host-virus interaction</keyword>
<evidence type="ECO:0000313" key="15">
    <source>
        <dbReference type="EMBL" id="AEV80684.1"/>
    </source>
</evidence>
<comment type="subcellular location">
    <subcellularLocation>
        <location evidence="1">Host endoplasmic reticulum membrane</location>
        <topology evidence="1">Single-pass type I membrane protein</topology>
    </subcellularLocation>
</comment>
<evidence type="ECO:0000256" key="9">
    <source>
        <dbReference type="ARBA" id="ARBA00023157"/>
    </source>
</evidence>
<comment type="similarity">
    <text evidence="2">Belongs to the cytomegalovirus US2 family.</text>
</comment>
<keyword evidence="6" id="KW-0732">Signal</keyword>
<evidence type="ECO:0000256" key="3">
    <source>
        <dbReference type="ARBA" id="ARBA00022518"/>
    </source>
</evidence>
<keyword evidence="14" id="KW-0472">Membrane</keyword>
<name>G8XU44_SCMVC</name>
<organism evidence="15 16">
    <name type="scientific">Simian cytomegalovirus (strain Colburn)</name>
    <dbReference type="NCBI Taxonomy" id="50292"/>
    <lineage>
        <taxon>Viruses</taxon>
        <taxon>Duplodnaviria</taxon>
        <taxon>Heunggongvirae</taxon>
        <taxon>Peploviricota</taxon>
        <taxon>Herviviricetes</taxon>
        <taxon>Herpesvirales</taxon>
        <taxon>Orthoherpesviridae</taxon>
        <taxon>Betaherpesvirinae</taxon>
        <taxon>Cytomegalovirus</taxon>
        <taxon>Cytomegalovirus cercopithecinebeta5</taxon>
    </lineage>
</organism>
<sequence>MKCLTGICVLASVVLRCGGHIPSRMPALYGEPETFVPPPPPPSLPPKRPVREPFVPPTVPAGETKFTVHQEACYIENRRLFMTGRIKGNITYYHAEGNQVFGNQKIHQFFFIKKDLTFVPGKEVRWNFRYYEVQPEIQKVIFRIELDNFYVMKINCEPEIKPDFVSPDVFWAFARMYVFGDWWYVSWIIFVAVVHYIILILFVTEVGDENLRIALKTFLM</sequence>
<dbReference type="Gene3D" id="2.60.40.1200">
    <property type="match status" value="1"/>
</dbReference>
<evidence type="ECO:0000256" key="2">
    <source>
        <dbReference type="ARBA" id="ARBA00010287"/>
    </source>
</evidence>
<evidence type="ECO:0000256" key="14">
    <source>
        <dbReference type="SAM" id="Phobius"/>
    </source>
</evidence>
<evidence type="ECO:0000256" key="8">
    <source>
        <dbReference type="ARBA" id="ARBA00022989"/>
    </source>
</evidence>
<feature type="transmembrane region" description="Helical" evidence="14">
    <location>
        <begin position="182"/>
        <end position="203"/>
    </location>
</feature>
<keyword evidence="8 14" id="KW-1133">Transmembrane helix</keyword>
<evidence type="ECO:0000256" key="12">
    <source>
        <dbReference type="ARBA" id="ARBA00023280"/>
    </source>
</evidence>
<keyword evidence="3" id="KW-0244">Early protein</keyword>
<organismHost>
    <name type="scientific">Macaca</name>
    <name type="common">macaques</name>
    <dbReference type="NCBI Taxonomy" id="9539"/>
</organismHost>
<keyword evidence="9" id="KW-1015">Disulfide bond</keyword>
<dbReference type="InterPro" id="IPR009237">
    <property type="entry name" value="Herpes_US2/US3"/>
</dbReference>
<evidence type="ECO:0000256" key="4">
    <source>
        <dbReference type="ARBA" id="ARBA00022581"/>
    </source>
</evidence>
<dbReference type="GO" id="GO:0044167">
    <property type="term" value="C:host cell endoplasmic reticulum membrane"/>
    <property type="evidence" value="ECO:0007669"/>
    <property type="project" value="UniProtKB-SubCell"/>
</dbReference>
<gene>
    <name evidence="15" type="primary">US2</name>
</gene>
<evidence type="ECO:0000256" key="7">
    <source>
        <dbReference type="ARBA" id="ARBA00022870"/>
    </source>
</evidence>
<keyword evidence="7" id="KW-1043">Host membrane</keyword>
<evidence type="ECO:0000256" key="11">
    <source>
        <dbReference type="ARBA" id="ARBA00023184"/>
    </source>
</evidence>
<dbReference type="SUPFAM" id="SSF81296">
    <property type="entry name" value="E set domains"/>
    <property type="match status" value="1"/>
</dbReference>
<evidence type="ECO:0000256" key="5">
    <source>
        <dbReference type="ARBA" id="ARBA00022692"/>
    </source>
</evidence>
<dbReference type="Pfam" id="PF05963">
    <property type="entry name" value="Cytomega_US3"/>
    <property type="match status" value="1"/>
</dbReference>
<proteinExistence type="inferred from homology"/>
<protein>
    <submittedName>
        <fullName evidence="15">Membrane glycoprotein US2</fullName>
    </submittedName>
</protein>